<dbReference type="RefSeq" id="WP_265697985.1">
    <property type="nucleotide sequence ID" value="NZ_JAPWHU010000018.1"/>
</dbReference>
<evidence type="ECO:0000313" key="4">
    <source>
        <dbReference type="Proteomes" id="UP001301132"/>
    </source>
</evidence>
<organism evidence="3 4">
    <name type="scientific">Streptomyces rubrogriseus</name>
    <dbReference type="NCBI Taxonomy" id="194673"/>
    <lineage>
        <taxon>Bacteria</taxon>
        <taxon>Bacillati</taxon>
        <taxon>Actinomycetota</taxon>
        <taxon>Actinomycetes</taxon>
        <taxon>Kitasatosporales</taxon>
        <taxon>Streptomycetaceae</taxon>
        <taxon>Streptomyces</taxon>
        <taxon>Streptomyces violaceoruber group</taxon>
    </lineage>
</organism>
<dbReference type="SUPFAM" id="SSF69318">
    <property type="entry name" value="Integrin alpha N-terminal domain"/>
    <property type="match status" value="1"/>
</dbReference>
<comment type="caution">
    <text evidence="3">The sequence shown here is derived from an EMBL/GenBank/DDBJ whole genome shotgun (WGS) entry which is preliminary data.</text>
</comment>
<sequence>MQFRSTGSRLSTAILAVLAVTALGAGTLASAPAALAAAPGAASGPASVTGFAALPAFPKDVEVTGVGAHGFFGYSFTPDGERELRWWPYGGGAPTLIDYPEDGGWATSGGDVVALGDDNWVVQMRSLTLRNMADPSAPGVDIDLGALGGNYVAVLGPTSVLAQLTKDDGTAELHIVTKDGATTTSRKVAGLPADATDFTGSVVRGGAVLVGYETGPADARSGGRALIDLSDATVSETYASADSGYDFTHLMFSGTRVAWLDWKSGTGLFVTSVDRATGQEKQTVLGARGDEWYTELVGDWLVYGTPSGPVRAVSLTSGETRVLAESGTGSAGAGDGSAAVRGTRAGDGDGLFRIEAGQDGAPTVAKVADAGEPAAGVEIQQARVPGVAQLDRTGGKVTLGWTLSRPDARLDLTLTHDATGRQLRTRVDAPAAGTDFTYTWDGTIAGVDAPNGAYTVDVRAASLDGLGEIAGQSFAMTVERTANPHDYTDNGSTDVLARDASGVLWRDDLRDRPVDGQVEPAQRGRVGSGWGTYKQIEAAGDLAGSRAGDLVAVDGAGVLWFYLGKGDGNFAARVRVGGGWNTYTRLTGGSDLDGDGRADLLAADSAGVLWFYKGKGSATAPFAARVRVGGGWDTYNQITAVGDIAGTAAGDLVARDKAGVLWLYHGNGKGNFLPRERVGGGWNVYTHLVGAGDVDSDGRPDLIAYGTGGTYFYHSTGSTTATATFVRRTTSLYAGEGAKFDNIA</sequence>
<dbReference type="InterPro" id="IPR013517">
    <property type="entry name" value="FG-GAP"/>
</dbReference>
<evidence type="ECO:0008006" key="5">
    <source>
        <dbReference type="Google" id="ProtNLM"/>
    </source>
</evidence>
<feature type="chain" id="PRO_5046192799" description="VCBS repeat-containing protein" evidence="2">
    <location>
        <begin position="37"/>
        <end position="744"/>
    </location>
</feature>
<evidence type="ECO:0000313" key="3">
    <source>
        <dbReference type="EMBL" id="MCZ4633075.1"/>
    </source>
</evidence>
<keyword evidence="4" id="KW-1185">Reference proteome</keyword>
<gene>
    <name evidence="3" type="ORF">O3S69_03265</name>
</gene>
<feature type="signal peptide" evidence="2">
    <location>
        <begin position="1"/>
        <end position="36"/>
    </location>
</feature>
<name>A0ABT4NVY4_9ACTN</name>
<dbReference type="InterPro" id="IPR028994">
    <property type="entry name" value="Integrin_alpha_N"/>
</dbReference>
<reference evidence="3 4" key="1">
    <citation type="submission" date="2022-12" db="EMBL/GenBank/DDBJ databases">
        <authorList>
            <person name="Abashina T."/>
            <person name="Solyanikova I."/>
            <person name="Delegan Y."/>
        </authorList>
    </citation>
    <scope>NUCLEOTIDE SEQUENCE [LARGE SCALE GENOMIC DNA]</scope>
    <source>
        <strain evidence="3 4">IPS92ro</strain>
    </source>
</reference>
<protein>
    <recommendedName>
        <fullName evidence="5">VCBS repeat-containing protein</fullName>
    </recommendedName>
</protein>
<evidence type="ECO:0000256" key="1">
    <source>
        <dbReference type="ARBA" id="ARBA00022729"/>
    </source>
</evidence>
<dbReference type="EMBL" id="JAPWHU010000018">
    <property type="protein sequence ID" value="MCZ4633075.1"/>
    <property type="molecule type" value="Genomic_DNA"/>
</dbReference>
<proteinExistence type="predicted"/>
<dbReference type="Proteomes" id="UP001301132">
    <property type="component" value="Unassembled WGS sequence"/>
</dbReference>
<accession>A0ABT4NVY4</accession>
<evidence type="ECO:0000256" key="2">
    <source>
        <dbReference type="SAM" id="SignalP"/>
    </source>
</evidence>
<keyword evidence="1 2" id="KW-0732">Signal</keyword>
<dbReference type="Pfam" id="PF13517">
    <property type="entry name" value="FG-GAP_3"/>
    <property type="match status" value="1"/>
</dbReference>